<dbReference type="PROSITE" id="PS50043">
    <property type="entry name" value="HTH_LUXR_2"/>
    <property type="match status" value="1"/>
</dbReference>
<protein>
    <submittedName>
        <fullName evidence="4">Tetratricopeptide repeat protein</fullName>
    </submittedName>
</protein>
<dbReference type="InterPro" id="IPR016032">
    <property type="entry name" value="Sig_transdc_resp-reg_C-effctor"/>
</dbReference>
<dbReference type="Gene3D" id="3.40.50.300">
    <property type="entry name" value="P-loop containing nucleotide triphosphate hydrolases"/>
    <property type="match status" value="1"/>
</dbReference>
<dbReference type="Gene3D" id="1.25.40.10">
    <property type="entry name" value="Tetratricopeptide repeat domain"/>
    <property type="match status" value="1"/>
</dbReference>
<dbReference type="SUPFAM" id="SSF52540">
    <property type="entry name" value="P-loop containing nucleoside triphosphate hydrolases"/>
    <property type="match status" value="1"/>
</dbReference>
<sequence>MHRLVGRVTELATLRRLLDETETDGATVAQLTGPAGVGKTALLTHFLAGLTDTPVRRARAVPWETERPFGVLEQLLGRLPPEATVDPLRAGDALAESQVAVCVVDDAHWCDPDTVRAFSSCARHHPRSRMLLLFAGRPDSGSDPSMDELVARTADTTLAIEPLPSSAVIDLAADHGVTLAPPRAEHLRAHTGGIAGHLVALLTETPAETWSEPDTALPPTAAVRADTARRMESCSESARQLVKAVAVLGGPASLAEAVALAELDEPLPATDQATATGLLTQTTRRGAALLALPGPMTEAAVVASLGVAERTSAHRRAATIVTDPVRRLDHEIGATLLPDPSLADRLDALAGERSAAGEWAVTAELLIKASRLSTEDQGRDERLLRGVDAFVGAGDISRAATYTAEVASLRETPLQGAVLGYLAIVRGRSAEAVSRLSRAWDLVVPERNPDVAAQICQRYVLHSLAELNGDGLVRWSDRAVELAGSGSTIALEAEAIRGLGIAGSGHPVEAMSGYRVLAERKPQGAQAQRVGMAIGWLNLALDRVDDAIVELQAAVPTGFLGGSERISLWARAWLARAQFARGEWDAALATVHGGLNLADRTGHALITPLIHWTATQVHALRGDWDEAQRSLRAGAAGPHDYAIMRVPACLGLAHYNEALADYSGVLQALAPLTRTWAAGTITESGFWPWADVYANALVLQNRYEDAEEFLDTHESIVAERGQVSGQARLGYARGRLLAARGDLDAARKSFENSLRLLEDLPLPYERARVNFAYGQALRRAGKRRDADGVMTTARELYARLGAQTYVLRCDRELKAAGVRTGSSGVAEESPHLSLTPQERAVGELVSNGHSNREVADELFLSTKTVQYHLTRIYMKFGIRSRAELAARWDDVRGGE</sequence>
<dbReference type="AlphaFoldDB" id="A0A5Q3QEL6"/>
<keyword evidence="5" id="KW-1185">Reference proteome</keyword>
<evidence type="ECO:0000256" key="1">
    <source>
        <dbReference type="ARBA" id="ARBA00022741"/>
    </source>
</evidence>
<evidence type="ECO:0000313" key="5">
    <source>
        <dbReference type="Proteomes" id="UP000371041"/>
    </source>
</evidence>
<dbReference type="CDD" id="cd06170">
    <property type="entry name" value="LuxR_C_like"/>
    <property type="match status" value="1"/>
</dbReference>
<keyword evidence="1" id="KW-0547">Nucleotide-binding</keyword>
<dbReference type="Gene3D" id="1.10.10.10">
    <property type="entry name" value="Winged helix-like DNA-binding domain superfamily/Winged helix DNA-binding domain"/>
    <property type="match status" value="1"/>
</dbReference>
<dbReference type="SUPFAM" id="SSF48452">
    <property type="entry name" value="TPR-like"/>
    <property type="match status" value="2"/>
</dbReference>
<dbReference type="InterPro" id="IPR036388">
    <property type="entry name" value="WH-like_DNA-bd_sf"/>
</dbReference>
<name>A0A5Q3QEL6_9PSEU</name>
<dbReference type="InterPro" id="IPR027417">
    <property type="entry name" value="P-loop_NTPase"/>
</dbReference>
<keyword evidence="2" id="KW-0067">ATP-binding</keyword>
<proteinExistence type="predicted"/>
<dbReference type="SMART" id="SM00421">
    <property type="entry name" value="HTH_LUXR"/>
    <property type="match status" value="1"/>
</dbReference>
<dbReference type="InterPro" id="IPR000792">
    <property type="entry name" value="Tscrpt_reg_LuxR_C"/>
</dbReference>
<feature type="domain" description="HTH luxR-type" evidence="3">
    <location>
        <begin position="827"/>
        <end position="892"/>
    </location>
</feature>
<evidence type="ECO:0000313" key="4">
    <source>
        <dbReference type="EMBL" id="QGK69247.1"/>
    </source>
</evidence>
<dbReference type="Pfam" id="PF00196">
    <property type="entry name" value="GerE"/>
    <property type="match status" value="1"/>
</dbReference>
<dbReference type="GO" id="GO:0004016">
    <property type="term" value="F:adenylate cyclase activity"/>
    <property type="evidence" value="ECO:0007669"/>
    <property type="project" value="TreeGrafter"/>
</dbReference>
<dbReference type="GO" id="GO:0005737">
    <property type="term" value="C:cytoplasm"/>
    <property type="evidence" value="ECO:0007669"/>
    <property type="project" value="TreeGrafter"/>
</dbReference>
<dbReference type="GO" id="GO:0005524">
    <property type="term" value="F:ATP binding"/>
    <property type="evidence" value="ECO:0007669"/>
    <property type="project" value="UniProtKB-KW"/>
</dbReference>
<dbReference type="Pfam" id="PF07721">
    <property type="entry name" value="TPR_4"/>
    <property type="match status" value="3"/>
</dbReference>
<dbReference type="InterPro" id="IPR011990">
    <property type="entry name" value="TPR-like_helical_dom_sf"/>
</dbReference>
<dbReference type="EMBL" id="CP045929">
    <property type="protein sequence ID" value="QGK69247.1"/>
    <property type="molecule type" value="Genomic_DNA"/>
</dbReference>
<dbReference type="SUPFAM" id="SSF46894">
    <property type="entry name" value="C-terminal effector domain of the bipartite response regulators"/>
    <property type="match status" value="1"/>
</dbReference>
<dbReference type="Pfam" id="PF13191">
    <property type="entry name" value="AAA_16"/>
    <property type="match status" value="1"/>
</dbReference>
<evidence type="ECO:0000259" key="3">
    <source>
        <dbReference type="PROSITE" id="PS50043"/>
    </source>
</evidence>
<dbReference type="InterPro" id="IPR041664">
    <property type="entry name" value="AAA_16"/>
</dbReference>
<evidence type="ECO:0000256" key="2">
    <source>
        <dbReference type="ARBA" id="ARBA00022840"/>
    </source>
</evidence>
<dbReference type="KEGG" id="sace:GIY23_06590"/>
<dbReference type="PANTHER" id="PTHR16305:SF35">
    <property type="entry name" value="TRANSCRIPTIONAL ACTIVATOR DOMAIN"/>
    <property type="match status" value="1"/>
</dbReference>
<dbReference type="PROSITE" id="PS00622">
    <property type="entry name" value="HTH_LUXR_1"/>
    <property type="match status" value="1"/>
</dbReference>
<dbReference type="PANTHER" id="PTHR16305">
    <property type="entry name" value="TESTICULAR SOLUBLE ADENYLYL CYCLASE"/>
    <property type="match status" value="1"/>
</dbReference>
<dbReference type="GO" id="GO:0003677">
    <property type="term" value="F:DNA binding"/>
    <property type="evidence" value="ECO:0007669"/>
    <property type="project" value="InterPro"/>
</dbReference>
<gene>
    <name evidence="4" type="ORF">GIY23_06590</name>
</gene>
<dbReference type="GO" id="GO:0006355">
    <property type="term" value="P:regulation of DNA-templated transcription"/>
    <property type="evidence" value="ECO:0007669"/>
    <property type="project" value="InterPro"/>
</dbReference>
<dbReference type="RefSeq" id="WP_154075847.1">
    <property type="nucleotide sequence ID" value="NZ_CP045929.1"/>
</dbReference>
<organism evidence="4 5">
    <name type="scientific">Allosaccharopolyspora coralli</name>
    <dbReference type="NCBI Taxonomy" id="2665642"/>
    <lineage>
        <taxon>Bacteria</taxon>
        <taxon>Bacillati</taxon>
        <taxon>Actinomycetota</taxon>
        <taxon>Actinomycetes</taxon>
        <taxon>Pseudonocardiales</taxon>
        <taxon>Pseudonocardiaceae</taxon>
        <taxon>Allosaccharopolyspora</taxon>
    </lineage>
</organism>
<dbReference type="PRINTS" id="PR00038">
    <property type="entry name" value="HTHLUXR"/>
</dbReference>
<reference evidence="5" key="1">
    <citation type="submission" date="2019-11" db="EMBL/GenBank/DDBJ databases">
        <title>The complete genome sequence of Saccharopolyspora sp. E2A.</title>
        <authorList>
            <person name="Zhang G."/>
        </authorList>
    </citation>
    <scope>NUCLEOTIDE SEQUENCE [LARGE SCALE GENOMIC DNA]</scope>
    <source>
        <strain evidence="5">E2A</strain>
    </source>
</reference>
<dbReference type="Proteomes" id="UP000371041">
    <property type="component" value="Chromosome"/>
</dbReference>
<accession>A0A5Q3QEL6</accession>
<dbReference type="GO" id="GO:0042802">
    <property type="term" value="F:identical protein binding"/>
    <property type="evidence" value="ECO:0007669"/>
    <property type="project" value="InterPro"/>
</dbReference>
<dbReference type="InterPro" id="IPR011717">
    <property type="entry name" value="TPR-4"/>
</dbReference>